<proteinExistence type="predicted"/>
<dbReference type="OrthoDB" id="7065333at2"/>
<sequence length="94" mass="10881">MKNIHQPIKDIMFYYASHPEDSTILAILKKESIDSEQEAKDVLTFLNLMCDKIAEDAKNNVVVLKQPIHTTDAEKICDVMEDYIEDQGYEYLVE</sequence>
<evidence type="ECO:0000313" key="2">
    <source>
        <dbReference type="Proteomes" id="UP000092544"/>
    </source>
</evidence>
<keyword evidence="2" id="KW-1185">Reference proteome</keyword>
<accession>A0A1A8T9P5</accession>
<dbReference type="Proteomes" id="UP000092544">
    <property type="component" value="Unassembled WGS sequence"/>
</dbReference>
<protein>
    <submittedName>
        <fullName evidence="1">Uncharacterized protein</fullName>
    </submittedName>
</protein>
<dbReference type="EMBL" id="FLOB01000002">
    <property type="protein sequence ID" value="SBS29200.1"/>
    <property type="molecule type" value="Genomic_DNA"/>
</dbReference>
<name>A0A1A8T9P5_9GAMM</name>
<reference evidence="1 2" key="1">
    <citation type="submission" date="2016-06" db="EMBL/GenBank/DDBJ databases">
        <authorList>
            <person name="Kjaerup R.B."/>
            <person name="Dalgaard T.S."/>
            <person name="Juul-Madsen H.R."/>
        </authorList>
    </citation>
    <scope>NUCLEOTIDE SEQUENCE [LARGE SCALE GENOMIC DNA]</scope>
    <source>
        <strain evidence="1 2">CECT 8886</strain>
    </source>
</reference>
<dbReference type="STRING" id="1792290.MSP8886_01473"/>
<gene>
    <name evidence="1" type="ORF">MSP8886_01473</name>
</gene>
<dbReference type="AlphaFoldDB" id="A0A1A8T9P5"/>
<evidence type="ECO:0000313" key="1">
    <source>
        <dbReference type="EMBL" id="SBS29200.1"/>
    </source>
</evidence>
<organism evidence="1 2">
    <name type="scientific">Marinomonas spartinae</name>
    <dbReference type="NCBI Taxonomy" id="1792290"/>
    <lineage>
        <taxon>Bacteria</taxon>
        <taxon>Pseudomonadati</taxon>
        <taxon>Pseudomonadota</taxon>
        <taxon>Gammaproteobacteria</taxon>
        <taxon>Oceanospirillales</taxon>
        <taxon>Oceanospirillaceae</taxon>
        <taxon>Marinomonas</taxon>
    </lineage>
</organism>
<dbReference type="RefSeq" id="WP_067014189.1">
    <property type="nucleotide sequence ID" value="NZ_FLOB01000002.1"/>
</dbReference>